<dbReference type="KEGG" id="vg:55613048"/>
<gene>
    <name evidence="1" type="primary">89</name>
    <name evidence="1" type="ORF">SEA_DRLUPO_89</name>
</gene>
<keyword evidence="2" id="KW-1185">Reference proteome</keyword>
<dbReference type="Proteomes" id="UP000288363">
    <property type="component" value="Segment"/>
</dbReference>
<dbReference type="GeneID" id="55613048"/>
<dbReference type="RefSeq" id="YP_009842787.1">
    <property type="nucleotide sequence ID" value="NC_048743.1"/>
</dbReference>
<organism evidence="1 2">
    <name type="scientific">Mycobacterium phage DrLupo</name>
    <dbReference type="NCBI Taxonomy" id="2499037"/>
    <lineage>
        <taxon>Viruses</taxon>
        <taxon>Duplodnaviria</taxon>
        <taxon>Heunggongvirae</taxon>
        <taxon>Uroviricota</taxon>
        <taxon>Caudoviricetes</taxon>
        <taxon>Barnyardvirus</taxon>
        <taxon>Barnyardvirus drlupo</taxon>
    </lineage>
</organism>
<protein>
    <submittedName>
        <fullName evidence="1">Uncharacterized protein</fullName>
    </submittedName>
</protein>
<evidence type="ECO:0000313" key="2">
    <source>
        <dbReference type="Proteomes" id="UP000288363"/>
    </source>
</evidence>
<reference evidence="1 2" key="1">
    <citation type="submission" date="2018-12" db="EMBL/GenBank/DDBJ databases">
        <authorList>
            <person name="Almail A."/>
            <person name="Dorhout K.E."/>
            <person name="Johnson J."/>
            <person name="Jorgensen H.J."/>
            <person name="Tolsma S."/>
            <person name="Garlena R.A."/>
            <person name="Russell D.A."/>
            <person name="Pope W.H."/>
            <person name="Jacobs-Sera D."/>
            <person name="Hatfull G.F."/>
        </authorList>
    </citation>
    <scope>NUCLEOTIDE SEQUENCE [LARGE SCALE GENOMIC DNA]</scope>
</reference>
<accession>A0A3S9UQQ4</accession>
<name>A0A3S9UQQ4_9CAUD</name>
<dbReference type="EMBL" id="MK279909">
    <property type="protein sequence ID" value="AZS12625.1"/>
    <property type="molecule type" value="Genomic_DNA"/>
</dbReference>
<sequence>MKDIYVVVPKGTKIHAAADDFDRASMSMAGATEDLEVVNVDLLEEGD</sequence>
<evidence type="ECO:0000313" key="1">
    <source>
        <dbReference type="EMBL" id="AZS12625.1"/>
    </source>
</evidence>
<proteinExistence type="predicted"/>